<feature type="domain" description="TrmE-type G" evidence="8">
    <location>
        <begin position="221"/>
        <end position="373"/>
    </location>
</feature>
<evidence type="ECO:0000256" key="5">
    <source>
        <dbReference type="ARBA" id="ARBA00023134"/>
    </source>
</evidence>
<proteinExistence type="inferred from homology"/>
<evidence type="ECO:0000313" key="10">
    <source>
        <dbReference type="Proteomes" id="UP001519924"/>
    </source>
</evidence>
<keyword evidence="6" id="KW-0963">Cytoplasm</keyword>
<dbReference type="Pfam" id="PF10396">
    <property type="entry name" value="TrmE_N"/>
    <property type="match status" value="1"/>
</dbReference>
<feature type="binding site" evidence="6">
    <location>
        <position position="86"/>
    </location>
    <ligand>
        <name>(6S)-5-formyl-5,6,7,8-tetrahydrofolate</name>
        <dbReference type="ChEBI" id="CHEBI:57457"/>
    </ligand>
</feature>
<dbReference type="Proteomes" id="UP001519924">
    <property type="component" value="Unassembled WGS sequence"/>
</dbReference>
<feature type="binding site" evidence="6">
    <location>
        <position position="235"/>
    </location>
    <ligand>
        <name>Mg(2+)</name>
        <dbReference type="ChEBI" id="CHEBI:18420"/>
    </ligand>
</feature>
<keyword evidence="4 6" id="KW-0630">Potassium</keyword>
<dbReference type="NCBIfam" id="TIGR00231">
    <property type="entry name" value="small_GTP"/>
    <property type="match status" value="1"/>
</dbReference>
<evidence type="ECO:0000256" key="3">
    <source>
        <dbReference type="ARBA" id="ARBA00022741"/>
    </source>
</evidence>
<keyword evidence="3 6" id="KW-0547">Nucleotide-binding</keyword>
<keyword evidence="2 6" id="KW-0819">tRNA processing</keyword>
<feature type="binding site" evidence="6">
    <location>
        <position position="447"/>
    </location>
    <ligand>
        <name>(6S)-5-formyl-5,6,7,8-tetrahydrofolate</name>
        <dbReference type="ChEBI" id="CHEBI:57457"/>
    </ligand>
</feature>
<dbReference type="CDD" id="cd04164">
    <property type="entry name" value="trmE"/>
    <property type="match status" value="1"/>
</dbReference>
<dbReference type="InterPro" id="IPR031168">
    <property type="entry name" value="G_TrmE"/>
</dbReference>
<dbReference type="CDD" id="cd14858">
    <property type="entry name" value="TrmE_N"/>
    <property type="match status" value="1"/>
</dbReference>
<feature type="binding site" evidence="6">
    <location>
        <position position="26"/>
    </location>
    <ligand>
        <name>(6S)-5-formyl-5,6,7,8-tetrahydrofolate</name>
        <dbReference type="ChEBI" id="CHEBI:57457"/>
    </ligand>
</feature>
<sequence>MTGCGTLDTIFALASGAGKAAVAVMRLSGGRGCRDVVAALLGGRLPPPRMASLRRLRHPVSGETLDQALVLWFPGPRSYTGEDAAELHLHGGPAVIAGVAEALVALGARPAEPGEFTRRAFLNGRLDLTAAEGIADLIAAETAGQRRQALRQAEGALAALYEGWGARLTRLLAHQEAAIEFADDDLPTDLGERAREGAAALRAEIAAHLDDGGRGERLREGMEVAIIGAPNAGKSSLLNALVGREAAIVSARAGTTRDVIEARLDLGGVPVTLADTAGLRDAGDEIEAEGIRRARRRAEEADILLALFAADREPDAATLALVEQPGREVLVVASKTDLAPAPQAIGGRAPLAVSVRSGEGLAALRERLLAFAAAGATPGATVALTRPRHRAALSEAVAWLRDAETAPLPELCAEALRAALRALGRLTGRVGVEEVLDRVFADFCIGK</sequence>
<accession>A0ABS7F4C4</accession>
<comment type="caution">
    <text evidence="6">Lacks conserved residue(s) required for the propagation of feature annotation.</text>
</comment>
<dbReference type="InterPro" id="IPR004520">
    <property type="entry name" value="GTPase_MnmE"/>
</dbReference>
<evidence type="ECO:0000256" key="2">
    <source>
        <dbReference type="ARBA" id="ARBA00022694"/>
    </source>
</evidence>
<keyword evidence="5 6" id="KW-0342">GTP-binding</keyword>
<feature type="binding site" evidence="6">
    <location>
        <begin position="231"/>
        <end position="236"/>
    </location>
    <ligand>
        <name>GTP</name>
        <dbReference type="ChEBI" id="CHEBI:37565"/>
    </ligand>
</feature>
<dbReference type="PANTHER" id="PTHR42714:SF2">
    <property type="entry name" value="TRNA MODIFICATION GTPASE GTPBP3, MITOCHONDRIAL"/>
    <property type="match status" value="1"/>
</dbReference>
<dbReference type="NCBIfam" id="TIGR00450">
    <property type="entry name" value="mnmE_trmE_thdF"/>
    <property type="match status" value="1"/>
</dbReference>
<dbReference type="InterPro" id="IPR006073">
    <property type="entry name" value="GTP-bd"/>
</dbReference>
<dbReference type="Pfam" id="PF01926">
    <property type="entry name" value="MMR_HSR1"/>
    <property type="match status" value="1"/>
</dbReference>
<dbReference type="InterPro" id="IPR025867">
    <property type="entry name" value="MnmE_helical"/>
</dbReference>
<evidence type="ECO:0000256" key="6">
    <source>
        <dbReference type="HAMAP-Rule" id="MF_00379"/>
    </source>
</evidence>
<name>A0ABS7F4C4_9PROT</name>
<dbReference type="PANTHER" id="PTHR42714">
    <property type="entry name" value="TRNA MODIFICATION GTPASE GTPBP3"/>
    <property type="match status" value="1"/>
</dbReference>
<dbReference type="InterPro" id="IPR018948">
    <property type="entry name" value="GTP-bd_TrmE_N"/>
</dbReference>
<gene>
    <name evidence="6 9" type="primary">mnmE</name>
    <name evidence="6" type="synonym">trmE</name>
    <name evidence="9" type="ORF">K1J50_13305</name>
</gene>
<reference evidence="9 10" key="1">
    <citation type="submission" date="2021-08" db="EMBL/GenBank/DDBJ databases">
        <title>Caldovatus sediminis gen. nov., sp. nov., a moderately thermophilic bacterium isolated from a hot spring.</title>
        <authorList>
            <person name="Hu C.-J."/>
            <person name="Li W.-J."/>
            <person name="Xian W.-D."/>
        </authorList>
    </citation>
    <scope>NUCLEOTIDE SEQUENCE [LARGE SCALE GENOMIC DNA]</scope>
    <source>
        <strain evidence="9 10">SYSU G05006</strain>
    </source>
</reference>
<comment type="cofactor">
    <cofactor evidence="6">
        <name>K(+)</name>
        <dbReference type="ChEBI" id="CHEBI:29103"/>
    </cofactor>
    <text evidence="6">Binds 1 potassium ion per subunit.</text>
</comment>
<dbReference type="SUPFAM" id="SSF52540">
    <property type="entry name" value="P-loop containing nucleoside triphosphate hydrolases"/>
    <property type="match status" value="1"/>
</dbReference>
<evidence type="ECO:0000256" key="7">
    <source>
        <dbReference type="RuleBase" id="RU003313"/>
    </source>
</evidence>
<evidence type="ECO:0000256" key="1">
    <source>
        <dbReference type="ARBA" id="ARBA00011043"/>
    </source>
</evidence>
<dbReference type="EC" id="3.6.-.-" evidence="6"/>
<feature type="binding site" evidence="6">
    <location>
        <position position="256"/>
    </location>
    <ligand>
        <name>Mg(2+)</name>
        <dbReference type="ChEBI" id="CHEBI:18420"/>
    </ligand>
</feature>
<dbReference type="NCBIfam" id="NF003661">
    <property type="entry name" value="PRK05291.1-3"/>
    <property type="match status" value="1"/>
</dbReference>
<feature type="binding site" evidence="6">
    <location>
        <begin position="275"/>
        <end position="278"/>
    </location>
    <ligand>
        <name>GTP</name>
        <dbReference type="ChEBI" id="CHEBI:37565"/>
    </ligand>
</feature>
<comment type="caution">
    <text evidence="9">The sequence shown here is derived from an EMBL/GenBank/DDBJ whole genome shotgun (WGS) entry which is preliminary data.</text>
</comment>
<keyword evidence="6" id="KW-0479">Metal-binding</keyword>
<dbReference type="PROSITE" id="PS51709">
    <property type="entry name" value="G_TRME"/>
    <property type="match status" value="1"/>
</dbReference>
<comment type="subunit">
    <text evidence="6">Homodimer. Heterotetramer of two MnmE and two MnmG subunits.</text>
</comment>
<dbReference type="Gene3D" id="3.30.1360.120">
    <property type="entry name" value="Probable tRNA modification gtpase trme, domain 1"/>
    <property type="match status" value="1"/>
</dbReference>
<feature type="binding site" evidence="6">
    <location>
        <begin position="250"/>
        <end position="256"/>
    </location>
    <ligand>
        <name>GTP</name>
        <dbReference type="ChEBI" id="CHEBI:37565"/>
    </ligand>
</feature>
<dbReference type="Gene3D" id="1.20.120.430">
    <property type="entry name" value="tRNA modification GTPase MnmE domain 2"/>
    <property type="match status" value="1"/>
</dbReference>
<dbReference type="Gene3D" id="3.40.50.300">
    <property type="entry name" value="P-loop containing nucleotide triphosphate hydrolases"/>
    <property type="match status" value="1"/>
</dbReference>
<dbReference type="EMBL" id="JAHZUY010000040">
    <property type="protein sequence ID" value="MBW8270459.1"/>
    <property type="molecule type" value="Genomic_DNA"/>
</dbReference>
<evidence type="ECO:0000256" key="4">
    <source>
        <dbReference type="ARBA" id="ARBA00022958"/>
    </source>
</evidence>
<comment type="similarity">
    <text evidence="1 6 7">Belongs to the TRAFAC class TrmE-Era-EngA-EngB-Septin-like GTPase superfamily. TrmE GTPase family.</text>
</comment>
<dbReference type="RefSeq" id="WP_220118198.1">
    <property type="nucleotide sequence ID" value="NZ_JAHZUY010000040.1"/>
</dbReference>
<keyword evidence="6 9" id="KW-0378">Hydrolase</keyword>
<dbReference type="HAMAP" id="MF_00379">
    <property type="entry name" value="GTPase_MnmE"/>
    <property type="match status" value="1"/>
</dbReference>
<comment type="subcellular location">
    <subcellularLocation>
        <location evidence="6">Cytoplasm</location>
    </subcellularLocation>
</comment>
<dbReference type="InterPro" id="IPR027266">
    <property type="entry name" value="TrmE/GcvT-like"/>
</dbReference>
<dbReference type="SUPFAM" id="SSF116878">
    <property type="entry name" value="TrmE connector domain"/>
    <property type="match status" value="1"/>
</dbReference>
<keyword evidence="6" id="KW-0460">Magnesium</keyword>
<feature type="binding site" evidence="6">
    <location>
        <position position="125"/>
    </location>
    <ligand>
        <name>(6S)-5-formyl-5,6,7,8-tetrahydrofolate</name>
        <dbReference type="ChEBI" id="CHEBI:57457"/>
    </ligand>
</feature>
<organism evidence="9 10">
    <name type="scientific">Caldovatus aquaticus</name>
    <dbReference type="NCBI Taxonomy" id="2865671"/>
    <lineage>
        <taxon>Bacteria</taxon>
        <taxon>Pseudomonadati</taxon>
        <taxon>Pseudomonadota</taxon>
        <taxon>Alphaproteobacteria</taxon>
        <taxon>Acetobacterales</taxon>
        <taxon>Roseomonadaceae</taxon>
        <taxon>Caldovatus</taxon>
    </lineage>
</organism>
<comment type="function">
    <text evidence="6">Exhibits a very high intrinsic GTPase hydrolysis rate. Involved in the addition of a carboxymethylaminomethyl (cmnm) group at the wobble position (U34) of certain tRNAs, forming tRNA-cmnm(5)s(2)U34.</text>
</comment>
<dbReference type="GO" id="GO:0016787">
    <property type="term" value="F:hydrolase activity"/>
    <property type="evidence" value="ECO:0007669"/>
    <property type="project" value="UniProtKB-KW"/>
</dbReference>
<dbReference type="Pfam" id="PF12631">
    <property type="entry name" value="MnmE_helical"/>
    <property type="match status" value="1"/>
</dbReference>
<keyword evidence="10" id="KW-1185">Reference proteome</keyword>
<evidence type="ECO:0000313" key="9">
    <source>
        <dbReference type="EMBL" id="MBW8270459.1"/>
    </source>
</evidence>
<dbReference type="InterPro" id="IPR027417">
    <property type="entry name" value="P-loop_NTPase"/>
</dbReference>
<protein>
    <recommendedName>
        <fullName evidence="6">tRNA modification GTPase MnmE</fullName>
        <ecNumber evidence="6">3.6.-.-</ecNumber>
    </recommendedName>
</protein>
<evidence type="ECO:0000259" key="8">
    <source>
        <dbReference type="PROSITE" id="PS51709"/>
    </source>
</evidence>
<dbReference type="InterPro" id="IPR005225">
    <property type="entry name" value="Small_GTP-bd"/>
</dbReference>
<dbReference type="InterPro" id="IPR027368">
    <property type="entry name" value="MnmE_dom2"/>
</dbReference>